<dbReference type="PANTHER" id="PTHR31639">
    <property type="entry name" value="F-BOX PROTEIN-LIKE"/>
    <property type="match status" value="1"/>
</dbReference>
<gene>
    <name evidence="2" type="ORF">MTR67_046585</name>
</gene>
<dbReference type="PANTHER" id="PTHR31639:SF84">
    <property type="entry name" value="F-BOX DOMAIN-CONTAINING PROTEIN"/>
    <property type="match status" value="1"/>
</dbReference>
<organism evidence="2 3">
    <name type="scientific">Solanum verrucosum</name>
    <dbReference type="NCBI Taxonomy" id="315347"/>
    <lineage>
        <taxon>Eukaryota</taxon>
        <taxon>Viridiplantae</taxon>
        <taxon>Streptophyta</taxon>
        <taxon>Embryophyta</taxon>
        <taxon>Tracheophyta</taxon>
        <taxon>Spermatophyta</taxon>
        <taxon>Magnoliopsida</taxon>
        <taxon>eudicotyledons</taxon>
        <taxon>Gunneridae</taxon>
        <taxon>Pentapetalae</taxon>
        <taxon>asterids</taxon>
        <taxon>lamiids</taxon>
        <taxon>Solanales</taxon>
        <taxon>Solanaceae</taxon>
        <taxon>Solanoideae</taxon>
        <taxon>Solaneae</taxon>
        <taxon>Solanum</taxon>
    </lineage>
</organism>
<keyword evidence="3" id="KW-1185">Reference proteome</keyword>
<name>A0AAF0UUV3_SOLVR</name>
<dbReference type="InterPro" id="IPR032675">
    <property type="entry name" value="LRR_dom_sf"/>
</dbReference>
<protein>
    <recommendedName>
        <fullName evidence="1">F-box/LRR-repeat protein 15/At3g58940/PEG3-like LRR domain-containing protein</fullName>
    </recommendedName>
</protein>
<feature type="domain" description="F-box/LRR-repeat protein 15/At3g58940/PEG3-like LRR" evidence="1">
    <location>
        <begin position="37"/>
        <end position="150"/>
    </location>
</feature>
<dbReference type="Proteomes" id="UP001234989">
    <property type="component" value="Chromosome 11"/>
</dbReference>
<dbReference type="Pfam" id="PF24758">
    <property type="entry name" value="LRR_At5g56370"/>
    <property type="match status" value="1"/>
</dbReference>
<accession>A0AAF0UUV3</accession>
<evidence type="ECO:0000259" key="1">
    <source>
        <dbReference type="Pfam" id="PF24758"/>
    </source>
</evidence>
<dbReference type="AlphaFoldDB" id="A0AAF0UUV3"/>
<dbReference type="EMBL" id="CP133622">
    <property type="protein sequence ID" value="WMV53200.1"/>
    <property type="molecule type" value="Genomic_DNA"/>
</dbReference>
<sequence length="271" mass="30920">MIHVLVDCILLLYMGDIVKFVLDIRGALTAYISYAVIDRWMLYVSRNGVKKLTLRVSNDDTYTLPSSIFNCSTLTHLKLSNCVFKPPDPFLGFQNLVTLHLEGTTFVPATSFCVIKAPLLAELHLILCRGTQYLNIVSPGLEFLFFRDSHSYLMLDCFMNCKNIRLLKLEFNGVVYNPTNDKISTLDNAEATLKYLDTPSFLERPLHKLEHIAINFFKSSKPELLFVKLLLSRTPSLLKMCIVQFSNIDSDSALELMRFPRASPRAELFYS</sequence>
<evidence type="ECO:0000313" key="3">
    <source>
        <dbReference type="Proteomes" id="UP001234989"/>
    </source>
</evidence>
<proteinExistence type="predicted"/>
<reference evidence="2" key="1">
    <citation type="submission" date="2023-08" db="EMBL/GenBank/DDBJ databases">
        <title>A de novo genome assembly of Solanum verrucosum Schlechtendal, a Mexican diploid species geographically isolated from the other diploid A-genome species in potato relatives.</title>
        <authorList>
            <person name="Hosaka K."/>
        </authorList>
    </citation>
    <scope>NUCLEOTIDE SEQUENCE</scope>
    <source>
        <tissue evidence="2">Young leaves</tissue>
    </source>
</reference>
<dbReference type="SUPFAM" id="SSF52047">
    <property type="entry name" value="RNI-like"/>
    <property type="match status" value="1"/>
</dbReference>
<dbReference type="InterPro" id="IPR055411">
    <property type="entry name" value="LRR_FXL15/At3g58940/PEG3-like"/>
</dbReference>
<evidence type="ECO:0000313" key="2">
    <source>
        <dbReference type="EMBL" id="WMV53200.1"/>
    </source>
</evidence>
<dbReference type="Gene3D" id="3.80.10.10">
    <property type="entry name" value="Ribonuclease Inhibitor"/>
    <property type="match status" value="1"/>
</dbReference>